<comment type="caution">
    <text evidence="1">The sequence shown here is derived from an EMBL/GenBank/DDBJ whole genome shotgun (WGS) entry which is preliminary data.</text>
</comment>
<dbReference type="Proteomes" id="UP001154282">
    <property type="component" value="Unassembled WGS sequence"/>
</dbReference>
<reference evidence="1" key="1">
    <citation type="submission" date="2022-08" db="EMBL/GenBank/DDBJ databases">
        <authorList>
            <person name="Gutierrez-Valencia J."/>
        </authorList>
    </citation>
    <scope>NUCLEOTIDE SEQUENCE</scope>
</reference>
<name>A0AAV0GXQ6_9ROSI</name>
<keyword evidence="2" id="KW-1185">Reference proteome</keyword>
<organism evidence="1 2">
    <name type="scientific">Linum tenue</name>
    <dbReference type="NCBI Taxonomy" id="586396"/>
    <lineage>
        <taxon>Eukaryota</taxon>
        <taxon>Viridiplantae</taxon>
        <taxon>Streptophyta</taxon>
        <taxon>Embryophyta</taxon>
        <taxon>Tracheophyta</taxon>
        <taxon>Spermatophyta</taxon>
        <taxon>Magnoliopsida</taxon>
        <taxon>eudicotyledons</taxon>
        <taxon>Gunneridae</taxon>
        <taxon>Pentapetalae</taxon>
        <taxon>rosids</taxon>
        <taxon>fabids</taxon>
        <taxon>Malpighiales</taxon>
        <taxon>Linaceae</taxon>
        <taxon>Linum</taxon>
    </lineage>
</organism>
<dbReference type="EMBL" id="CAMGYJ010000002">
    <property type="protein sequence ID" value="CAI0377800.1"/>
    <property type="molecule type" value="Genomic_DNA"/>
</dbReference>
<protein>
    <submittedName>
        <fullName evidence="1">Uncharacterized protein</fullName>
    </submittedName>
</protein>
<evidence type="ECO:0000313" key="1">
    <source>
        <dbReference type="EMBL" id="CAI0377800.1"/>
    </source>
</evidence>
<sequence length="38" mass="4386">MYVGVQNRRQLRTRAATVVTTVLFCLYIYDGKQTSYGL</sequence>
<evidence type="ECO:0000313" key="2">
    <source>
        <dbReference type="Proteomes" id="UP001154282"/>
    </source>
</evidence>
<gene>
    <name evidence="1" type="ORF">LITE_LOCUS1612</name>
</gene>
<accession>A0AAV0GXQ6</accession>
<dbReference type="AlphaFoldDB" id="A0AAV0GXQ6"/>
<proteinExistence type="predicted"/>